<dbReference type="Gene3D" id="3.40.390.10">
    <property type="entry name" value="Collagenase (Catalytic Domain)"/>
    <property type="match status" value="1"/>
</dbReference>
<gene>
    <name evidence="14" type="ORF">GDO86_019397</name>
</gene>
<evidence type="ECO:0000313" key="14">
    <source>
        <dbReference type="EMBL" id="KAG8431112.1"/>
    </source>
</evidence>
<comment type="caution">
    <text evidence="14">The sequence shown here is derived from an EMBL/GenBank/DDBJ whole genome shotgun (WGS) entry which is preliminary data.</text>
</comment>
<keyword evidence="15" id="KW-1185">Reference proteome</keyword>
<dbReference type="Pfam" id="PF01421">
    <property type="entry name" value="Reprolysin"/>
    <property type="match status" value="1"/>
</dbReference>
<organism evidence="14 15">
    <name type="scientific">Hymenochirus boettgeri</name>
    <name type="common">Congo dwarf clawed frog</name>
    <dbReference type="NCBI Taxonomy" id="247094"/>
    <lineage>
        <taxon>Eukaryota</taxon>
        <taxon>Metazoa</taxon>
        <taxon>Chordata</taxon>
        <taxon>Craniata</taxon>
        <taxon>Vertebrata</taxon>
        <taxon>Euteleostomi</taxon>
        <taxon>Amphibia</taxon>
        <taxon>Batrachia</taxon>
        <taxon>Anura</taxon>
        <taxon>Pipoidea</taxon>
        <taxon>Pipidae</taxon>
        <taxon>Pipinae</taxon>
        <taxon>Hymenochirus</taxon>
    </lineage>
</organism>
<dbReference type="InterPro" id="IPR000742">
    <property type="entry name" value="EGF"/>
</dbReference>
<dbReference type="PANTHER" id="PTHR11905:SF130">
    <property type="entry name" value="DISINTEGRIN AND METALLOPROTEINASE DOMAIN-CONTAINING PROTEIN 15"/>
    <property type="match status" value="1"/>
</dbReference>
<dbReference type="PROSITE" id="PS01186">
    <property type="entry name" value="EGF_2"/>
    <property type="match status" value="1"/>
</dbReference>
<dbReference type="FunFam" id="4.10.70.10:FF:000001">
    <property type="entry name" value="Disintegrin and metalloproteinase domain-containing protein 22"/>
    <property type="match status" value="1"/>
</dbReference>
<evidence type="ECO:0000256" key="9">
    <source>
        <dbReference type="SAM" id="MobiDB-lite"/>
    </source>
</evidence>
<feature type="binding site" evidence="8">
    <location>
        <position position="43"/>
    </location>
    <ligand>
        <name>Zn(2+)</name>
        <dbReference type="ChEBI" id="CHEBI:29105"/>
        <note>catalytic</note>
    </ligand>
</feature>
<accession>A0A8T2IGG9</accession>
<keyword evidence="4 10" id="KW-0472">Membrane</keyword>
<evidence type="ECO:0000256" key="1">
    <source>
        <dbReference type="ARBA" id="ARBA00004167"/>
    </source>
</evidence>
<sequence length="519" mass="55091">MATMGSMCTADRSGGVNMDHSVSILAVASTVAHELGHNLGLSHDTDRKCGQPRKGKKWIMEPSAGFLPGLEFSNCSLGDLEFSLRQGWANCLFNVPSPKSVFGTPQCGNLLVEDGEQCDCGLAQDCTDPCCDASTCQLHPGAQCSSDGQCCEGCKLRASGSLCRQPVGECDLPEYCNGVSPHCPPNVFLQNGETCDGGQAYCYQGKCHTLQQQCQDLWGPGSSSAPEPCFTKVNIRGDKYGNCGRAANGSYLSCSKSDVWCGKLQCQGGSARSRLGASAQIVVVSVTVNGSELACRGTHFNTEDDIWDSALLVTTGTPCGAGKVCVAQRCVDVSALRVGRCSNKCNGNGVCNSNNNCHCHPGWAPPDCVSSGQGGSVDSGSIAVKRDHSSLTAAILVICLVVVPLCSLLGFCYTRRDSLQRRFNKFGGSNKCQYRVTQSSSQPRPQRPPPPNWEQSTELQVMSSSYKAPGKPPPPKKPLPTDPVSQTPLLSVPTYPSNMMAPPTRLAPPPPHSERTLQL</sequence>
<keyword evidence="8" id="KW-0479">Metal-binding</keyword>
<evidence type="ECO:0000256" key="7">
    <source>
        <dbReference type="PROSITE-ProRule" id="PRU00076"/>
    </source>
</evidence>
<protein>
    <recommendedName>
        <fullName evidence="16">Disintegrin and metalloproteinase domain-containing protein 15-like</fullName>
    </recommendedName>
</protein>
<keyword evidence="5 7" id="KW-1015">Disulfide bond</keyword>
<dbReference type="Proteomes" id="UP000812440">
    <property type="component" value="Unassembled WGS sequence"/>
</dbReference>
<dbReference type="Pfam" id="PF00200">
    <property type="entry name" value="Disintegrin"/>
    <property type="match status" value="1"/>
</dbReference>
<proteinExistence type="predicted"/>
<feature type="binding site" evidence="8">
    <location>
        <position position="33"/>
    </location>
    <ligand>
        <name>Zn(2+)</name>
        <dbReference type="ChEBI" id="CHEBI:29105"/>
        <note>catalytic</note>
    </ligand>
</feature>
<keyword evidence="3 10" id="KW-1133">Transmembrane helix</keyword>
<feature type="active site" evidence="8">
    <location>
        <position position="34"/>
    </location>
</feature>
<feature type="domain" description="EGF-like" evidence="11">
    <location>
        <begin position="337"/>
        <end position="369"/>
    </location>
</feature>
<keyword evidence="7" id="KW-0245">EGF-like domain</keyword>
<evidence type="ECO:0000256" key="8">
    <source>
        <dbReference type="PROSITE-ProRule" id="PRU00276"/>
    </source>
</evidence>
<dbReference type="AlphaFoldDB" id="A0A8T2IGG9"/>
<evidence type="ECO:0000256" key="5">
    <source>
        <dbReference type="ARBA" id="ARBA00023157"/>
    </source>
</evidence>
<dbReference type="OrthoDB" id="5951731at2759"/>
<dbReference type="EMBL" id="JAACNH010000361">
    <property type="protein sequence ID" value="KAG8431112.1"/>
    <property type="molecule type" value="Genomic_DNA"/>
</dbReference>
<dbReference type="SUPFAM" id="SSF57552">
    <property type="entry name" value="Blood coagulation inhibitor (disintegrin)"/>
    <property type="match status" value="1"/>
</dbReference>
<evidence type="ECO:0000313" key="15">
    <source>
        <dbReference type="Proteomes" id="UP000812440"/>
    </source>
</evidence>
<dbReference type="GO" id="GO:0045087">
    <property type="term" value="P:innate immune response"/>
    <property type="evidence" value="ECO:0007669"/>
    <property type="project" value="TreeGrafter"/>
</dbReference>
<feature type="compositionally biased region" description="Pro residues" evidence="9">
    <location>
        <begin position="470"/>
        <end position="481"/>
    </location>
</feature>
<evidence type="ECO:0000256" key="2">
    <source>
        <dbReference type="ARBA" id="ARBA00022692"/>
    </source>
</evidence>
<evidence type="ECO:0000256" key="6">
    <source>
        <dbReference type="PROSITE-ProRule" id="PRU00068"/>
    </source>
</evidence>
<dbReference type="Pfam" id="PF08516">
    <property type="entry name" value="ADAM_CR"/>
    <property type="match status" value="1"/>
</dbReference>
<dbReference type="InterPro" id="IPR001762">
    <property type="entry name" value="Disintegrin_dom"/>
</dbReference>
<feature type="transmembrane region" description="Helical" evidence="10">
    <location>
        <begin position="391"/>
        <end position="413"/>
    </location>
</feature>
<feature type="disulfide bond" evidence="7">
    <location>
        <begin position="359"/>
        <end position="368"/>
    </location>
</feature>
<feature type="disulfide bond" evidence="7">
    <location>
        <begin position="341"/>
        <end position="351"/>
    </location>
</feature>
<evidence type="ECO:0000259" key="12">
    <source>
        <dbReference type="PROSITE" id="PS50214"/>
    </source>
</evidence>
<feature type="compositionally biased region" description="Polar residues" evidence="9">
    <location>
        <begin position="453"/>
        <end position="462"/>
    </location>
</feature>
<dbReference type="GO" id="GO:0046872">
    <property type="term" value="F:metal ion binding"/>
    <property type="evidence" value="ECO:0007669"/>
    <property type="project" value="UniProtKB-KW"/>
</dbReference>
<keyword evidence="8" id="KW-0862">Zinc</keyword>
<dbReference type="InterPro" id="IPR001590">
    <property type="entry name" value="Peptidase_M12B"/>
</dbReference>
<evidence type="ECO:0000256" key="10">
    <source>
        <dbReference type="SAM" id="Phobius"/>
    </source>
</evidence>
<feature type="binding site" evidence="8">
    <location>
        <position position="37"/>
    </location>
    <ligand>
        <name>Zn(2+)</name>
        <dbReference type="ChEBI" id="CHEBI:29105"/>
        <note>catalytic</note>
    </ligand>
</feature>
<evidence type="ECO:0008006" key="16">
    <source>
        <dbReference type="Google" id="ProtNLM"/>
    </source>
</evidence>
<comment type="subcellular location">
    <subcellularLocation>
        <location evidence="1">Membrane</location>
        <topology evidence="1">Single-pass membrane protein</topology>
    </subcellularLocation>
</comment>
<dbReference type="GO" id="GO:0016020">
    <property type="term" value="C:membrane"/>
    <property type="evidence" value="ECO:0007669"/>
    <property type="project" value="UniProtKB-SubCell"/>
</dbReference>
<dbReference type="SMART" id="SM00608">
    <property type="entry name" value="ACR"/>
    <property type="match status" value="1"/>
</dbReference>
<dbReference type="PRINTS" id="PR00289">
    <property type="entry name" value="DISINTEGRIN"/>
</dbReference>
<dbReference type="PANTHER" id="PTHR11905">
    <property type="entry name" value="ADAM A DISINTEGRIN AND METALLOPROTEASE DOMAIN"/>
    <property type="match status" value="1"/>
</dbReference>
<evidence type="ECO:0000259" key="11">
    <source>
        <dbReference type="PROSITE" id="PS50026"/>
    </source>
</evidence>
<dbReference type="PROSITE" id="PS50214">
    <property type="entry name" value="DISINTEGRIN_2"/>
    <property type="match status" value="1"/>
</dbReference>
<evidence type="ECO:0000256" key="4">
    <source>
        <dbReference type="ARBA" id="ARBA00023136"/>
    </source>
</evidence>
<dbReference type="PROSITE" id="PS50026">
    <property type="entry name" value="EGF_3"/>
    <property type="match status" value="1"/>
</dbReference>
<dbReference type="SMART" id="SM00050">
    <property type="entry name" value="DISIN"/>
    <property type="match status" value="1"/>
</dbReference>
<dbReference type="InterPro" id="IPR024079">
    <property type="entry name" value="MetalloPept_cat_dom_sf"/>
</dbReference>
<feature type="domain" description="Disintegrin" evidence="12">
    <location>
        <begin position="104"/>
        <end position="191"/>
    </location>
</feature>
<dbReference type="InterPro" id="IPR006586">
    <property type="entry name" value="ADAM_Cys-rich"/>
</dbReference>
<keyword evidence="2 10" id="KW-0812">Transmembrane</keyword>
<name>A0A8T2IGG9_9PIPI</name>
<dbReference type="Gene3D" id="4.10.70.10">
    <property type="entry name" value="Disintegrin domain"/>
    <property type="match status" value="1"/>
</dbReference>
<feature type="region of interest" description="Disordered" evidence="9">
    <location>
        <begin position="434"/>
        <end position="519"/>
    </location>
</feature>
<dbReference type="SUPFAM" id="SSF55486">
    <property type="entry name" value="Metalloproteases ('zincins'), catalytic domain"/>
    <property type="match status" value="1"/>
</dbReference>
<reference evidence="14" key="1">
    <citation type="thesis" date="2020" institute="ProQuest LLC" country="789 East Eisenhower Parkway, Ann Arbor, MI, USA">
        <title>Comparative Genomics and Chromosome Evolution.</title>
        <authorList>
            <person name="Mudd A.B."/>
        </authorList>
    </citation>
    <scope>NUCLEOTIDE SEQUENCE</scope>
    <source>
        <strain evidence="14">Female2</strain>
        <tissue evidence="14">Blood</tissue>
    </source>
</reference>
<dbReference type="PROSITE" id="PS50215">
    <property type="entry name" value="ADAM_MEPRO"/>
    <property type="match status" value="1"/>
</dbReference>
<feature type="domain" description="Peptidase M12B" evidence="13">
    <location>
        <begin position="1"/>
        <end position="96"/>
    </location>
</feature>
<dbReference type="GO" id="GO:0005178">
    <property type="term" value="F:integrin binding"/>
    <property type="evidence" value="ECO:0007669"/>
    <property type="project" value="TreeGrafter"/>
</dbReference>
<evidence type="ECO:0000256" key="3">
    <source>
        <dbReference type="ARBA" id="ARBA00022989"/>
    </source>
</evidence>
<dbReference type="GO" id="GO:0005615">
    <property type="term" value="C:extracellular space"/>
    <property type="evidence" value="ECO:0007669"/>
    <property type="project" value="TreeGrafter"/>
</dbReference>
<feature type="compositionally biased region" description="Polar residues" evidence="9">
    <location>
        <begin position="486"/>
        <end position="497"/>
    </location>
</feature>
<feature type="disulfide bond" evidence="6">
    <location>
        <begin position="163"/>
        <end position="183"/>
    </location>
</feature>
<dbReference type="GO" id="GO:0007229">
    <property type="term" value="P:integrin-mediated signaling pathway"/>
    <property type="evidence" value="ECO:0007669"/>
    <property type="project" value="TreeGrafter"/>
</dbReference>
<evidence type="ECO:0000259" key="13">
    <source>
        <dbReference type="PROSITE" id="PS50215"/>
    </source>
</evidence>
<dbReference type="InterPro" id="IPR036436">
    <property type="entry name" value="Disintegrin_dom_sf"/>
</dbReference>
<dbReference type="GO" id="GO:0004222">
    <property type="term" value="F:metalloendopeptidase activity"/>
    <property type="evidence" value="ECO:0007669"/>
    <property type="project" value="InterPro"/>
</dbReference>
<dbReference type="Gene3D" id="2.60.120.260">
    <property type="entry name" value="Galactose-binding domain-like"/>
    <property type="match status" value="1"/>
</dbReference>
<dbReference type="GO" id="GO:0006508">
    <property type="term" value="P:proteolysis"/>
    <property type="evidence" value="ECO:0007669"/>
    <property type="project" value="InterPro"/>
</dbReference>
<comment type="caution">
    <text evidence="7">Lacks conserved residue(s) required for the propagation of feature annotation.</text>
</comment>